<feature type="non-terminal residue" evidence="6">
    <location>
        <position position="346"/>
    </location>
</feature>
<accession>A0A8J9U5E5</accession>
<dbReference type="InterPro" id="IPR013818">
    <property type="entry name" value="Lipase"/>
</dbReference>
<dbReference type="GO" id="GO:0016298">
    <property type="term" value="F:lipase activity"/>
    <property type="evidence" value="ECO:0007669"/>
    <property type="project" value="InterPro"/>
</dbReference>
<dbReference type="GO" id="GO:0005615">
    <property type="term" value="C:extracellular space"/>
    <property type="evidence" value="ECO:0007669"/>
    <property type="project" value="TreeGrafter"/>
</dbReference>
<protein>
    <recommendedName>
        <fullName evidence="5">Lipase domain-containing protein</fullName>
    </recommendedName>
</protein>
<dbReference type="Pfam" id="PF00151">
    <property type="entry name" value="Lipase"/>
    <property type="match status" value="1"/>
</dbReference>
<evidence type="ECO:0000313" key="6">
    <source>
        <dbReference type="EMBL" id="CAH0714216.1"/>
    </source>
</evidence>
<dbReference type="PRINTS" id="PR00821">
    <property type="entry name" value="TAGLIPASE"/>
</dbReference>
<dbReference type="AlphaFoldDB" id="A0A8J9U5E5"/>
<dbReference type="PANTHER" id="PTHR11610">
    <property type="entry name" value="LIPASE"/>
    <property type="match status" value="1"/>
</dbReference>
<evidence type="ECO:0000313" key="7">
    <source>
        <dbReference type="Proteomes" id="UP000838878"/>
    </source>
</evidence>
<evidence type="ECO:0000256" key="1">
    <source>
        <dbReference type="ARBA" id="ARBA00004613"/>
    </source>
</evidence>
<evidence type="ECO:0000256" key="3">
    <source>
        <dbReference type="ARBA" id="ARBA00022525"/>
    </source>
</evidence>
<feature type="domain" description="Lipase" evidence="5">
    <location>
        <begin position="53"/>
        <end position="314"/>
    </location>
</feature>
<reference evidence="6" key="1">
    <citation type="submission" date="2021-12" db="EMBL/GenBank/DDBJ databases">
        <authorList>
            <person name="Martin H S."/>
        </authorList>
    </citation>
    <scope>NUCLEOTIDE SEQUENCE</scope>
</reference>
<keyword evidence="3" id="KW-0964">Secreted</keyword>
<dbReference type="PANTHER" id="PTHR11610:SF37">
    <property type="entry name" value="GH01208P"/>
    <property type="match status" value="1"/>
</dbReference>
<name>A0A8J9U5E5_9NEOP</name>
<dbReference type="GO" id="GO:0016042">
    <property type="term" value="P:lipid catabolic process"/>
    <property type="evidence" value="ECO:0007669"/>
    <property type="project" value="TreeGrafter"/>
</dbReference>
<evidence type="ECO:0000259" key="5">
    <source>
        <dbReference type="Pfam" id="PF00151"/>
    </source>
</evidence>
<evidence type="ECO:0000256" key="4">
    <source>
        <dbReference type="RuleBase" id="RU004262"/>
    </source>
</evidence>
<dbReference type="EMBL" id="OV170221">
    <property type="protein sequence ID" value="CAH0714216.1"/>
    <property type="molecule type" value="Genomic_DNA"/>
</dbReference>
<keyword evidence="7" id="KW-1185">Reference proteome</keyword>
<dbReference type="SUPFAM" id="SSF53474">
    <property type="entry name" value="alpha/beta-Hydrolases"/>
    <property type="match status" value="1"/>
</dbReference>
<evidence type="ECO:0000256" key="2">
    <source>
        <dbReference type="ARBA" id="ARBA00010701"/>
    </source>
</evidence>
<dbReference type="GO" id="GO:0017171">
    <property type="term" value="F:serine hydrolase activity"/>
    <property type="evidence" value="ECO:0007669"/>
    <property type="project" value="TreeGrafter"/>
</dbReference>
<dbReference type="InterPro" id="IPR029058">
    <property type="entry name" value="AB_hydrolase_fold"/>
</dbReference>
<dbReference type="Gene3D" id="3.40.50.1820">
    <property type="entry name" value="alpha/beta hydrolase"/>
    <property type="match status" value="1"/>
</dbReference>
<comment type="subcellular location">
    <subcellularLocation>
        <location evidence="1">Secreted</location>
    </subcellularLocation>
</comment>
<dbReference type="InterPro" id="IPR000734">
    <property type="entry name" value="TAG_lipase"/>
</dbReference>
<gene>
    <name evidence="6" type="ORF">BINO364_LOCUS1292</name>
</gene>
<sequence length="346" mass="38547">MYKPSKIWISTIILLGFSLDNTLSAWLRCYKTSLNNYTETSLDNPTPLLHDPCFDQNLRTVIYAFGYRGKCDGPATTAVLQAYLNMKKRNVLLLDWQYEAQSGTLGIPLGYALYAVPNAKKIGHKLGEALMILTRNGLNMTEVHLIGHSLGAHVMAYAGRWTRQRGQVISRITGLDPARALFEGTLSIRSGLDRTCAKFVDIIHTNPGYYGSTKSTGTVDIWPNFSPSDGMQPGCPKGNFDRFTPEDLCSHDRAWRYLVESISSATAFPAAGAESYSTWLDMNTLPNITMYMGELTNTKARGNYYLTTNGQAPFSKGPIGMMPNNQLRKRRNPSTLALTAIFRFLR</sequence>
<dbReference type="OrthoDB" id="7407350at2759"/>
<organism evidence="6 7">
    <name type="scientific">Brenthis ino</name>
    <name type="common">lesser marbled fritillary</name>
    <dbReference type="NCBI Taxonomy" id="405034"/>
    <lineage>
        <taxon>Eukaryota</taxon>
        <taxon>Metazoa</taxon>
        <taxon>Ecdysozoa</taxon>
        <taxon>Arthropoda</taxon>
        <taxon>Hexapoda</taxon>
        <taxon>Insecta</taxon>
        <taxon>Pterygota</taxon>
        <taxon>Neoptera</taxon>
        <taxon>Endopterygota</taxon>
        <taxon>Lepidoptera</taxon>
        <taxon>Glossata</taxon>
        <taxon>Ditrysia</taxon>
        <taxon>Papilionoidea</taxon>
        <taxon>Nymphalidae</taxon>
        <taxon>Heliconiinae</taxon>
        <taxon>Argynnini</taxon>
        <taxon>Brenthis</taxon>
    </lineage>
</organism>
<proteinExistence type="inferred from homology"/>
<dbReference type="Proteomes" id="UP000838878">
    <property type="component" value="Chromosome 1"/>
</dbReference>
<comment type="similarity">
    <text evidence="2 4">Belongs to the AB hydrolase superfamily. Lipase family.</text>
</comment>